<evidence type="ECO:0000256" key="1">
    <source>
        <dbReference type="ARBA" id="ARBA00023235"/>
    </source>
</evidence>
<dbReference type="Gene3D" id="1.20.59.10">
    <property type="entry name" value="Chorismate mutase"/>
    <property type="match status" value="1"/>
</dbReference>
<dbReference type="PROSITE" id="PS51168">
    <property type="entry name" value="CHORISMATE_MUT_2"/>
    <property type="match status" value="1"/>
</dbReference>
<name>D1CBI6_THET1</name>
<reference evidence="5" key="1">
    <citation type="journal article" date="2010" name="Stand. Genomic Sci.">
        <title>Complete genome sequence of 'Thermobaculum terrenum' type strain (YNP1).</title>
        <authorList>
            <person name="Kiss H."/>
            <person name="Cleland D."/>
            <person name="Lapidus A."/>
            <person name="Lucas S."/>
            <person name="Glavina Del Rio T."/>
            <person name="Nolan M."/>
            <person name="Tice H."/>
            <person name="Han C."/>
            <person name="Goodwin L."/>
            <person name="Pitluck S."/>
            <person name="Liolios K."/>
            <person name="Ivanova N."/>
            <person name="Mavromatis K."/>
            <person name="Ovchinnikova G."/>
            <person name="Pati A."/>
            <person name="Chen A."/>
            <person name="Palaniappan K."/>
            <person name="Land M."/>
            <person name="Hauser L."/>
            <person name="Chang Y."/>
            <person name="Jeffries C."/>
            <person name="Lu M."/>
            <person name="Brettin T."/>
            <person name="Detter J."/>
            <person name="Goker M."/>
            <person name="Tindall B."/>
            <person name="Beck B."/>
            <person name="McDermott T."/>
            <person name="Woyke T."/>
            <person name="Bristow J."/>
            <person name="Eisen J."/>
            <person name="Markowitz V."/>
            <person name="Hugenholtz P."/>
            <person name="Kyrpides N."/>
            <person name="Klenk H."/>
            <person name="Cheng J."/>
        </authorList>
    </citation>
    <scope>NUCLEOTIDE SEQUENCE [LARGE SCALE GENOMIC DNA]</scope>
    <source>
        <strain evidence="5">ATCC BAA-798 / YNP1</strain>
    </source>
</reference>
<dbReference type="STRING" id="525904.Tter_1243"/>
<dbReference type="InterPro" id="IPR036979">
    <property type="entry name" value="CM_dom_sf"/>
</dbReference>
<dbReference type="InterPro" id="IPR002701">
    <property type="entry name" value="CM_II_prokaryot"/>
</dbReference>
<dbReference type="RefSeq" id="WP_012875186.1">
    <property type="nucleotide sequence ID" value="NC_013525.1"/>
</dbReference>
<dbReference type="Proteomes" id="UP000000323">
    <property type="component" value="Chromosome 1"/>
</dbReference>
<evidence type="ECO:0000259" key="3">
    <source>
        <dbReference type="PROSITE" id="PS51168"/>
    </source>
</evidence>
<dbReference type="Pfam" id="PF01817">
    <property type="entry name" value="CM_2"/>
    <property type="match status" value="1"/>
</dbReference>
<proteinExistence type="predicted"/>
<dbReference type="HOGENOM" id="CLU_131518_3_1_0"/>
<dbReference type="KEGG" id="ttr:Tter_1243"/>
<accession>D1CBI6</accession>
<dbReference type="GO" id="GO:0004106">
    <property type="term" value="F:chorismate mutase activity"/>
    <property type="evidence" value="ECO:0007669"/>
    <property type="project" value="InterPro"/>
</dbReference>
<dbReference type="SUPFAM" id="SSF48600">
    <property type="entry name" value="Chorismate mutase II"/>
    <property type="match status" value="1"/>
</dbReference>
<dbReference type="OrthoDB" id="9802281at2"/>
<sequence>MGKAGSEIEQLRQEIDEIDKALVELLNKRASLSLRIGELKRNDSQSAVYVPDREIVVYSNIISANRGPLSDSALKSIYDVIIEESRRLQMSLYHRKR</sequence>
<dbReference type="GO" id="GO:0046417">
    <property type="term" value="P:chorismate metabolic process"/>
    <property type="evidence" value="ECO:0007669"/>
    <property type="project" value="InterPro"/>
</dbReference>
<keyword evidence="5" id="KW-1185">Reference proteome</keyword>
<dbReference type="eggNOG" id="COG1605">
    <property type="taxonomic scope" value="Bacteria"/>
</dbReference>
<dbReference type="AlphaFoldDB" id="D1CBI6"/>
<dbReference type="PANTHER" id="PTHR38041">
    <property type="entry name" value="CHORISMATE MUTASE"/>
    <property type="match status" value="1"/>
</dbReference>
<dbReference type="InterPro" id="IPR051331">
    <property type="entry name" value="Chorismate_mutase-related"/>
</dbReference>
<feature type="domain" description="Chorismate mutase" evidence="3">
    <location>
        <begin position="2"/>
        <end position="93"/>
    </location>
</feature>
<gene>
    <name evidence="4" type="ordered locus">Tter_1243</name>
</gene>
<evidence type="ECO:0000313" key="5">
    <source>
        <dbReference type="Proteomes" id="UP000000323"/>
    </source>
</evidence>
<keyword evidence="1" id="KW-0413">Isomerase</keyword>
<dbReference type="GO" id="GO:0009697">
    <property type="term" value="P:salicylic acid biosynthetic process"/>
    <property type="evidence" value="ECO:0007669"/>
    <property type="project" value="TreeGrafter"/>
</dbReference>
<feature type="coiled-coil region" evidence="2">
    <location>
        <begin position="1"/>
        <end position="42"/>
    </location>
</feature>
<dbReference type="InterPro" id="IPR036263">
    <property type="entry name" value="Chorismate_II_sf"/>
</dbReference>
<dbReference type="EMBL" id="CP001825">
    <property type="protein sequence ID" value="ACZ42151.1"/>
    <property type="molecule type" value="Genomic_DNA"/>
</dbReference>
<protein>
    <submittedName>
        <fullName evidence="4">Chorismate mutase</fullName>
    </submittedName>
</protein>
<dbReference type="PANTHER" id="PTHR38041:SF1">
    <property type="entry name" value="CHORISMATE MUTASE"/>
    <property type="match status" value="1"/>
</dbReference>
<dbReference type="SMART" id="SM00830">
    <property type="entry name" value="CM_2"/>
    <property type="match status" value="1"/>
</dbReference>
<organism evidence="4 5">
    <name type="scientific">Thermobaculum terrenum (strain ATCC BAA-798 / CCMEE 7001 / YNP1)</name>
    <dbReference type="NCBI Taxonomy" id="525904"/>
    <lineage>
        <taxon>Bacteria</taxon>
        <taxon>Bacillati</taxon>
        <taxon>Chloroflexota</taxon>
        <taxon>Chloroflexia</taxon>
        <taxon>Candidatus Thermobaculales</taxon>
        <taxon>Candidatus Thermobaculaceae</taxon>
        <taxon>Thermobaculum</taxon>
    </lineage>
</organism>
<evidence type="ECO:0000313" key="4">
    <source>
        <dbReference type="EMBL" id="ACZ42151.1"/>
    </source>
</evidence>
<evidence type="ECO:0000256" key="2">
    <source>
        <dbReference type="SAM" id="Coils"/>
    </source>
</evidence>
<keyword evidence="2" id="KW-0175">Coiled coil</keyword>